<dbReference type="AlphaFoldDB" id="A0A164P031"/>
<evidence type="ECO:0000256" key="1">
    <source>
        <dbReference type="SAM" id="SignalP"/>
    </source>
</evidence>
<dbReference type="Proteomes" id="UP000076512">
    <property type="component" value="Unassembled WGS sequence"/>
</dbReference>
<feature type="chain" id="PRO_5038488172" description="Ig-like domain-containing protein" evidence="1">
    <location>
        <begin position="25"/>
        <end position="215"/>
    </location>
</feature>
<comment type="caution">
    <text evidence="2">The sequence shown here is derived from an EMBL/GenBank/DDBJ whole genome shotgun (WGS) entry which is preliminary data.</text>
</comment>
<proteinExistence type="predicted"/>
<evidence type="ECO:0000313" key="3">
    <source>
        <dbReference type="Proteomes" id="UP000076512"/>
    </source>
</evidence>
<feature type="signal peptide" evidence="1">
    <location>
        <begin position="1"/>
        <end position="24"/>
    </location>
</feature>
<keyword evidence="3" id="KW-1185">Reference proteome</keyword>
<sequence length="215" mass="20541">MMAALFGYLVFAAAAVLGYQFASASAQQAAGNAFTVACDFQASLMPGSAPGTLQWSVHTLGPCVNGGGNIQGASASGSGTATGTCLAGTGAGNGTVTWLDATGATIGTSTVDATPSWTTANGVTSVSVPFKVTSGTFAGSFGTATGELAPVVGPDGRISAEVPSFRLGGGQLAGSTGSGSGSGVVSPIGAPVCPLDPGFTGFTTTGNETGTLTTP</sequence>
<keyword evidence="1" id="KW-0732">Signal</keyword>
<dbReference type="EMBL" id="LWGR01000004">
    <property type="protein sequence ID" value="KZM74938.1"/>
    <property type="molecule type" value="Genomic_DNA"/>
</dbReference>
<accession>A0A164P031</accession>
<evidence type="ECO:0008006" key="4">
    <source>
        <dbReference type="Google" id="ProtNLM"/>
    </source>
</evidence>
<reference evidence="2 3" key="1">
    <citation type="submission" date="2016-04" db="EMBL/GenBank/DDBJ databases">
        <authorList>
            <person name="Evans L.H."/>
            <person name="Alamgir A."/>
            <person name="Owens N."/>
            <person name="Weber N.D."/>
            <person name="Virtaneva K."/>
            <person name="Barbian K."/>
            <person name="Babar A."/>
            <person name="Rosenke K."/>
        </authorList>
    </citation>
    <scope>NUCLEOTIDE SEQUENCE [LARGE SCALE GENOMIC DNA]</scope>
    <source>
        <strain evidence="2 3">IFM 0406</strain>
    </source>
</reference>
<organism evidence="2 3">
    <name type="scientific">Nocardia terpenica</name>
    <dbReference type="NCBI Taxonomy" id="455432"/>
    <lineage>
        <taxon>Bacteria</taxon>
        <taxon>Bacillati</taxon>
        <taxon>Actinomycetota</taxon>
        <taxon>Actinomycetes</taxon>
        <taxon>Mycobacteriales</taxon>
        <taxon>Nocardiaceae</taxon>
        <taxon>Nocardia</taxon>
    </lineage>
</organism>
<evidence type="ECO:0000313" key="2">
    <source>
        <dbReference type="EMBL" id="KZM74938.1"/>
    </source>
</evidence>
<protein>
    <recommendedName>
        <fullName evidence="4">Ig-like domain-containing protein</fullName>
    </recommendedName>
</protein>
<name>A0A164P031_9NOCA</name>
<gene>
    <name evidence="2" type="ORF">AWN90_23280</name>
</gene>
<dbReference type="STRING" id="455432.AWN90_23280"/>